<reference evidence="2 3" key="1">
    <citation type="submission" date="2019-01" db="EMBL/GenBank/DDBJ databases">
        <title>Genomes sequencing and comparative genomics of infectious freshwater microsporidia, Cucumispora dikerogammari and Thelohania contejeani.</title>
        <authorList>
            <person name="Cormier A."/>
            <person name="Giraud I."/>
            <person name="Wattier R."/>
            <person name="Teixeira M."/>
            <person name="Grandjean F."/>
            <person name="Rigaud T."/>
            <person name="Cordaux R."/>
        </authorList>
    </citation>
    <scope>NUCLEOTIDE SEQUENCE [LARGE SCALE GENOMIC DNA]</scope>
    <source>
        <strain evidence="2">T1</strain>
        <tissue evidence="2">Spores</tissue>
    </source>
</reference>
<organism evidence="2 3">
    <name type="scientific">Astathelohania contejeani</name>
    <dbReference type="NCBI Taxonomy" id="164912"/>
    <lineage>
        <taxon>Eukaryota</taxon>
        <taxon>Fungi</taxon>
        <taxon>Fungi incertae sedis</taxon>
        <taxon>Microsporidia</taxon>
        <taxon>Astathelohaniidae</taxon>
        <taxon>Astathelohania</taxon>
    </lineage>
</organism>
<keyword evidence="1" id="KW-0472">Membrane</keyword>
<dbReference type="InterPro" id="IPR031502">
    <property type="entry name" value="Zf_ribonucleo"/>
</dbReference>
<comment type="caution">
    <text evidence="2">The sequence shown here is derived from an EMBL/GenBank/DDBJ whole genome shotgun (WGS) entry which is preliminary data.</text>
</comment>
<sequence length="249" mass="29320">MRCQICHTKNIISLTNKIYCEECEVYYTIKSNQQEYSFLPITHTNKATKLILCSECKKMADYRIKCKNFKEYFRKVAFCNYCKKKNKTEIKTMFFRVFQLYKIEKRNWKNISWMIIFLFVGLLEGIDLFGDIILCLIRLYAFGLWYGGIIITKALISHKLGILDLIIGFIKLYKTIRKRELWYEVPVMLDECVPDLIGCFDKISLGGPGFVPNLVSCNESILFSDKQTEKKIDPKELNKCIKEIDKLKI</sequence>
<keyword evidence="3" id="KW-1185">Reference proteome</keyword>
<evidence type="ECO:0000313" key="3">
    <source>
        <dbReference type="Proteomes" id="UP001516464"/>
    </source>
</evidence>
<dbReference type="EMBL" id="SBIQ01000123">
    <property type="protein sequence ID" value="KAF7683135.1"/>
    <property type="molecule type" value="Genomic_DNA"/>
</dbReference>
<gene>
    <name evidence="2" type="ORF">TCON_1647</name>
</gene>
<evidence type="ECO:0000313" key="2">
    <source>
        <dbReference type="EMBL" id="KAF7683135.1"/>
    </source>
</evidence>
<name>A0ABQ7HY90_9MICR</name>
<proteinExistence type="predicted"/>
<keyword evidence="1" id="KW-0812">Transmembrane</keyword>
<keyword evidence="1" id="KW-1133">Transmembrane helix</keyword>
<protein>
    <submittedName>
        <fullName evidence="2">Uncharacterized protein</fullName>
    </submittedName>
</protein>
<feature type="transmembrane region" description="Helical" evidence="1">
    <location>
        <begin position="145"/>
        <end position="170"/>
    </location>
</feature>
<evidence type="ECO:0000256" key="1">
    <source>
        <dbReference type="SAM" id="Phobius"/>
    </source>
</evidence>
<dbReference type="Pfam" id="PF17026">
    <property type="entry name" value="zf-RRPl_C4"/>
    <property type="match status" value="1"/>
</dbReference>
<accession>A0ABQ7HY90</accession>
<dbReference type="Proteomes" id="UP001516464">
    <property type="component" value="Unassembled WGS sequence"/>
</dbReference>
<feature type="transmembrane region" description="Helical" evidence="1">
    <location>
        <begin position="111"/>
        <end position="139"/>
    </location>
</feature>